<accession>A0A2P8CX41</accession>
<keyword evidence="1" id="KW-0472">Membrane</keyword>
<dbReference type="Pfam" id="PF04892">
    <property type="entry name" value="VanZ"/>
    <property type="match status" value="1"/>
</dbReference>
<dbReference type="Proteomes" id="UP000240572">
    <property type="component" value="Unassembled WGS sequence"/>
</dbReference>
<feature type="domain" description="VanZ-like" evidence="2">
    <location>
        <begin position="40"/>
        <end position="123"/>
    </location>
</feature>
<evidence type="ECO:0000256" key="1">
    <source>
        <dbReference type="SAM" id="Phobius"/>
    </source>
</evidence>
<protein>
    <submittedName>
        <fullName evidence="3">VanZ family protein</fullName>
    </submittedName>
</protein>
<keyword evidence="1" id="KW-1133">Transmembrane helix</keyword>
<proteinExistence type="predicted"/>
<dbReference type="InterPro" id="IPR006976">
    <property type="entry name" value="VanZ-like"/>
</dbReference>
<feature type="transmembrane region" description="Helical" evidence="1">
    <location>
        <begin position="40"/>
        <end position="61"/>
    </location>
</feature>
<comment type="caution">
    <text evidence="3">The sequence shown here is derived from an EMBL/GenBank/DDBJ whole genome shotgun (WGS) entry which is preliminary data.</text>
</comment>
<feature type="transmembrane region" description="Helical" evidence="1">
    <location>
        <begin position="106"/>
        <end position="123"/>
    </location>
</feature>
<feature type="transmembrane region" description="Helical" evidence="1">
    <location>
        <begin position="68"/>
        <end position="86"/>
    </location>
</feature>
<gene>
    <name evidence="3" type="ORF">B0I18_11150</name>
</gene>
<organism evidence="3 4">
    <name type="scientific">Taibaiella chishuiensis</name>
    <dbReference type="NCBI Taxonomy" id="1434707"/>
    <lineage>
        <taxon>Bacteria</taxon>
        <taxon>Pseudomonadati</taxon>
        <taxon>Bacteroidota</taxon>
        <taxon>Chitinophagia</taxon>
        <taxon>Chitinophagales</taxon>
        <taxon>Chitinophagaceae</taxon>
        <taxon>Taibaiella</taxon>
    </lineage>
</organism>
<name>A0A2P8CX41_9BACT</name>
<evidence type="ECO:0000313" key="3">
    <source>
        <dbReference type="EMBL" id="PSK89496.1"/>
    </source>
</evidence>
<evidence type="ECO:0000313" key="4">
    <source>
        <dbReference type="Proteomes" id="UP000240572"/>
    </source>
</evidence>
<dbReference type="PANTHER" id="PTHR28008">
    <property type="entry name" value="DOMAIN PROTEIN, PUTATIVE (AFU_ORTHOLOGUE AFUA_3G10980)-RELATED"/>
    <property type="match status" value="1"/>
</dbReference>
<dbReference type="RefSeq" id="WP_106524745.1">
    <property type="nucleotide sequence ID" value="NZ_PYGD01000011.1"/>
</dbReference>
<evidence type="ECO:0000259" key="2">
    <source>
        <dbReference type="Pfam" id="PF04892"/>
    </source>
</evidence>
<dbReference type="PANTHER" id="PTHR28008:SF1">
    <property type="entry name" value="DOMAIN PROTEIN, PUTATIVE (AFU_ORTHOLOGUE AFUA_3G10980)-RELATED"/>
    <property type="match status" value="1"/>
</dbReference>
<sequence>MKQIFFFFTANKNRAILFAVLWTLLILVACFIPGREVPDVRIPFIDKWVHFVLFGGFSFLWLCTRKRAVPCTGLVVFLASVALGYGVELIQGSGITSGRSYDMYDVYADSVGGLLGVLLFFLWRRTIPGEIR</sequence>
<dbReference type="EMBL" id="PYGD01000011">
    <property type="protein sequence ID" value="PSK89496.1"/>
    <property type="molecule type" value="Genomic_DNA"/>
</dbReference>
<keyword evidence="1" id="KW-0812">Transmembrane</keyword>
<dbReference type="AlphaFoldDB" id="A0A2P8CX41"/>
<reference evidence="3 4" key="1">
    <citation type="submission" date="2018-03" db="EMBL/GenBank/DDBJ databases">
        <title>Genomic Encyclopedia of Type Strains, Phase III (KMG-III): the genomes of soil and plant-associated and newly described type strains.</title>
        <authorList>
            <person name="Whitman W."/>
        </authorList>
    </citation>
    <scope>NUCLEOTIDE SEQUENCE [LARGE SCALE GENOMIC DNA]</scope>
    <source>
        <strain evidence="3 4">CGMCC 1.12700</strain>
    </source>
</reference>
<dbReference type="NCBIfam" id="NF037970">
    <property type="entry name" value="vanZ_1"/>
    <property type="match status" value="1"/>
</dbReference>
<dbReference type="OrthoDB" id="1524985at2"/>
<dbReference type="PROSITE" id="PS51257">
    <property type="entry name" value="PROKAR_LIPOPROTEIN"/>
    <property type="match status" value="1"/>
</dbReference>
<keyword evidence="4" id="KW-1185">Reference proteome</keyword>